<dbReference type="PANTHER" id="PTHR38480">
    <property type="entry name" value="SLR0254 PROTEIN"/>
    <property type="match status" value="1"/>
</dbReference>
<evidence type="ECO:0000313" key="8">
    <source>
        <dbReference type="Proteomes" id="UP000550729"/>
    </source>
</evidence>
<feature type="transmembrane region" description="Helical" evidence="5">
    <location>
        <begin position="78"/>
        <end position="98"/>
    </location>
</feature>
<keyword evidence="4 5" id="KW-0472">Membrane</keyword>
<reference evidence="7 8" key="1">
    <citation type="submission" date="2020-04" db="EMBL/GenBank/DDBJ databases">
        <title>Gordonia sp. nov. TBRC 11910.</title>
        <authorList>
            <person name="Suriyachadkun C."/>
        </authorList>
    </citation>
    <scope>NUCLEOTIDE SEQUENCE [LARGE SCALE GENOMIC DNA]</scope>
    <source>
        <strain evidence="7 8">TBRC 11910</strain>
    </source>
</reference>
<comment type="caution">
    <text evidence="7">The sequence shown here is derived from an EMBL/GenBank/DDBJ whole genome shotgun (WGS) entry which is preliminary data.</text>
</comment>
<organism evidence="7 8">
    <name type="scientific">Gordonia asplenii</name>
    <dbReference type="NCBI Taxonomy" id="2725283"/>
    <lineage>
        <taxon>Bacteria</taxon>
        <taxon>Bacillati</taxon>
        <taxon>Actinomycetota</taxon>
        <taxon>Actinomycetes</taxon>
        <taxon>Mycobacteriales</taxon>
        <taxon>Gordoniaceae</taxon>
        <taxon>Gordonia</taxon>
    </lineage>
</organism>
<accession>A0A848KZ54</accession>
<dbReference type="InterPro" id="IPR010432">
    <property type="entry name" value="RDD"/>
</dbReference>
<evidence type="ECO:0000256" key="3">
    <source>
        <dbReference type="ARBA" id="ARBA00022989"/>
    </source>
</evidence>
<protein>
    <submittedName>
        <fullName evidence="7">RDD family protein</fullName>
    </submittedName>
</protein>
<keyword evidence="3 5" id="KW-1133">Transmembrane helix</keyword>
<proteinExistence type="predicted"/>
<keyword evidence="2 5" id="KW-0812">Transmembrane</keyword>
<dbReference type="EMBL" id="JABBNB010000023">
    <property type="protein sequence ID" value="NMO03437.1"/>
    <property type="molecule type" value="Genomic_DNA"/>
</dbReference>
<dbReference type="Proteomes" id="UP000550729">
    <property type="component" value="Unassembled WGS sequence"/>
</dbReference>
<dbReference type="GO" id="GO:0016020">
    <property type="term" value="C:membrane"/>
    <property type="evidence" value="ECO:0007669"/>
    <property type="project" value="UniProtKB-SubCell"/>
</dbReference>
<evidence type="ECO:0000259" key="6">
    <source>
        <dbReference type="Pfam" id="PF06271"/>
    </source>
</evidence>
<gene>
    <name evidence="7" type="ORF">HH308_19670</name>
</gene>
<evidence type="ECO:0000256" key="5">
    <source>
        <dbReference type="SAM" id="Phobius"/>
    </source>
</evidence>
<dbReference type="RefSeq" id="WP_170195946.1">
    <property type="nucleotide sequence ID" value="NZ_JABBNB010000023.1"/>
</dbReference>
<evidence type="ECO:0000256" key="2">
    <source>
        <dbReference type="ARBA" id="ARBA00022692"/>
    </source>
</evidence>
<feature type="transmembrane region" description="Helical" evidence="5">
    <location>
        <begin position="44"/>
        <end position="66"/>
    </location>
</feature>
<evidence type="ECO:0000313" key="7">
    <source>
        <dbReference type="EMBL" id="NMO03437.1"/>
    </source>
</evidence>
<name>A0A848KZ54_9ACTN</name>
<dbReference type="Pfam" id="PF06271">
    <property type="entry name" value="RDD"/>
    <property type="match status" value="1"/>
</dbReference>
<sequence>MTFRPLPPPVSVSTSATTGVGRDDFVSGEAVALDLPPAGVGLRILSGLIDVVVDVAVYIGLVFLLLQVFISNHFFDNTSVAMLLSLHTCVIIASLVGIPTVCETLTRGKTLGHLVVGLRTVRDDAGPITFRQALTRAMLGFVEIYSCGGLPALLCSAVSRKGKRFGDLLAGTYVVRDRFSLNLPQPAPMPPELAGWASTADLAPLPVPLTIAARSFFARADTMTPPARAQLGGQLAGQMARFVAPPPPAAAPPEMVIAAILAERRTRDAARIARDQRLRERVAG</sequence>
<feature type="domain" description="RDD" evidence="6">
    <location>
        <begin position="38"/>
        <end position="171"/>
    </location>
</feature>
<keyword evidence="8" id="KW-1185">Reference proteome</keyword>
<dbReference type="PANTHER" id="PTHR38480:SF1">
    <property type="entry name" value="SLR0254 PROTEIN"/>
    <property type="match status" value="1"/>
</dbReference>
<comment type="subcellular location">
    <subcellularLocation>
        <location evidence="1">Membrane</location>
        <topology evidence="1">Multi-pass membrane protein</topology>
    </subcellularLocation>
</comment>
<evidence type="ECO:0000256" key="4">
    <source>
        <dbReference type="ARBA" id="ARBA00023136"/>
    </source>
</evidence>
<dbReference type="AlphaFoldDB" id="A0A848KZ54"/>
<evidence type="ECO:0000256" key="1">
    <source>
        <dbReference type="ARBA" id="ARBA00004141"/>
    </source>
</evidence>